<evidence type="ECO:0000313" key="2">
    <source>
        <dbReference type="EMBL" id="GAA3838088.1"/>
    </source>
</evidence>
<dbReference type="SUPFAM" id="SSF64288">
    <property type="entry name" value="Chorismate lyase-like"/>
    <property type="match status" value="1"/>
</dbReference>
<feature type="domain" description="UbiC transcription regulator-associated" evidence="1">
    <location>
        <begin position="4"/>
        <end position="71"/>
    </location>
</feature>
<comment type="caution">
    <text evidence="2">The sequence shown here is derived from an EMBL/GenBank/DDBJ whole genome shotgun (WGS) entry which is preliminary data.</text>
</comment>
<dbReference type="InterPro" id="IPR028978">
    <property type="entry name" value="Chorismate_lyase_/UTRA_dom_sf"/>
</dbReference>
<protein>
    <recommendedName>
        <fullName evidence="1">UbiC transcription regulator-associated domain-containing protein</fullName>
    </recommendedName>
</protein>
<dbReference type="InterPro" id="IPR011663">
    <property type="entry name" value="UTRA"/>
</dbReference>
<dbReference type="Proteomes" id="UP001501009">
    <property type="component" value="Unassembled WGS sequence"/>
</dbReference>
<dbReference type="EMBL" id="BAABDE010000034">
    <property type="protein sequence ID" value="GAA3838088.1"/>
    <property type="molecule type" value="Genomic_DNA"/>
</dbReference>
<dbReference type="Gene3D" id="3.40.1410.10">
    <property type="entry name" value="Chorismate lyase-like"/>
    <property type="match status" value="1"/>
</dbReference>
<proteinExistence type="predicted"/>
<accession>A0ABP7JAL6</accession>
<dbReference type="Pfam" id="PF07702">
    <property type="entry name" value="UTRA"/>
    <property type="match status" value="1"/>
</dbReference>
<sequence length="85" mass="9141">METLGLYEMLQAAGLDVHSAQQSIGAHAATARESELLGVAEESALLTLRRTIVDRIGRVIEYATHCYPPSRPGFAFCLTSRAHGG</sequence>
<evidence type="ECO:0000313" key="3">
    <source>
        <dbReference type="Proteomes" id="UP001501009"/>
    </source>
</evidence>
<gene>
    <name evidence="2" type="ORF">GCM10022403_083230</name>
</gene>
<reference evidence="3" key="1">
    <citation type="journal article" date="2019" name="Int. J. Syst. Evol. Microbiol.">
        <title>The Global Catalogue of Microorganisms (GCM) 10K type strain sequencing project: providing services to taxonomists for standard genome sequencing and annotation.</title>
        <authorList>
            <consortium name="The Broad Institute Genomics Platform"/>
            <consortium name="The Broad Institute Genome Sequencing Center for Infectious Disease"/>
            <person name="Wu L."/>
            <person name="Ma J."/>
        </authorList>
    </citation>
    <scope>NUCLEOTIDE SEQUENCE [LARGE SCALE GENOMIC DNA]</scope>
    <source>
        <strain evidence="3">JCM 17138</strain>
    </source>
</reference>
<organism evidence="2 3">
    <name type="scientific">Streptomyces coacervatus</name>
    <dbReference type="NCBI Taxonomy" id="647381"/>
    <lineage>
        <taxon>Bacteria</taxon>
        <taxon>Bacillati</taxon>
        <taxon>Actinomycetota</taxon>
        <taxon>Actinomycetes</taxon>
        <taxon>Kitasatosporales</taxon>
        <taxon>Streptomycetaceae</taxon>
        <taxon>Streptomyces</taxon>
    </lineage>
</organism>
<name>A0ABP7JAL6_9ACTN</name>
<evidence type="ECO:0000259" key="1">
    <source>
        <dbReference type="Pfam" id="PF07702"/>
    </source>
</evidence>
<keyword evidence="3" id="KW-1185">Reference proteome</keyword>